<protein>
    <submittedName>
        <fullName evidence="2">CaiF/GrlA family transcriptional regulator</fullName>
    </submittedName>
</protein>
<evidence type="ECO:0000313" key="2">
    <source>
        <dbReference type="EMBL" id="MHI24302.1"/>
    </source>
</evidence>
<dbReference type="Proteomes" id="UP000885364">
    <property type="component" value="Unassembled WGS sequence"/>
</dbReference>
<gene>
    <name evidence="2" type="ORF">EEM47_21265</name>
</gene>
<proteinExistence type="predicted"/>
<dbReference type="AlphaFoldDB" id="A0A3I6BJJ5"/>
<reference evidence="2" key="1">
    <citation type="submission" date="2018-11" db="EMBL/GenBank/DDBJ databases">
        <authorList>
            <consortium name="PulseNet: The National Subtyping Network for Foodborne Disease Surveillance"/>
            <person name="Tarr C.L."/>
            <person name="Trees E."/>
            <person name="Katz L.S."/>
            <person name="Carleton-Romer H.A."/>
            <person name="Stroika S."/>
            <person name="Kucerova Z."/>
            <person name="Roache K.F."/>
            <person name="Sabol A.L."/>
            <person name="Besser J."/>
            <person name="Gerner-Smidt P."/>
        </authorList>
    </citation>
    <scope>NUCLEOTIDE SEQUENCE [LARGE SCALE GENOMIC DNA]</scope>
    <source>
        <strain evidence="2">PNUSAS059688</strain>
    </source>
</reference>
<dbReference type="Gene3D" id="1.10.10.10">
    <property type="entry name" value="Winged helix-like DNA-binding domain superfamily/Winged helix DNA-binding domain"/>
    <property type="match status" value="1"/>
</dbReference>
<feature type="region of interest" description="Disordered" evidence="1">
    <location>
        <begin position="131"/>
        <end position="156"/>
    </location>
</feature>
<feature type="region of interest" description="Disordered" evidence="1">
    <location>
        <begin position="1"/>
        <end position="25"/>
    </location>
</feature>
<name>A0A3I6BJJ5_SALER</name>
<sequence>MKSDKKNTTNTGASPVANKGDLSGFLMKGSQKNHGEYRLPADMQPWANEPLYLIIARWCLQQNRWINRNDVAAAFYLTERRASLQLAYINQKKNRIACRTRIHVSDHQGHYHNEIWVDHILSSPIENYVRSSSSRRRSEPSKSSPQTRRVGSGMTGHGCLWETILRRVRVEQGDE</sequence>
<dbReference type="GO" id="GO:0006351">
    <property type="term" value="P:DNA-templated transcription"/>
    <property type="evidence" value="ECO:0007669"/>
    <property type="project" value="InterPro"/>
</dbReference>
<evidence type="ECO:0000256" key="1">
    <source>
        <dbReference type="SAM" id="MobiDB-lite"/>
    </source>
</evidence>
<dbReference type="InterPro" id="IPR036388">
    <property type="entry name" value="WH-like_DNA-bd_sf"/>
</dbReference>
<organism evidence="2">
    <name type="scientific">Salmonella enterica</name>
    <name type="common">Salmonella choleraesuis</name>
    <dbReference type="NCBI Taxonomy" id="28901"/>
    <lineage>
        <taxon>Bacteria</taxon>
        <taxon>Pseudomonadati</taxon>
        <taxon>Pseudomonadota</taxon>
        <taxon>Gammaproteobacteria</taxon>
        <taxon>Enterobacterales</taxon>
        <taxon>Enterobacteriaceae</taxon>
        <taxon>Salmonella</taxon>
    </lineage>
</organism>
<dbReference type="Pfam" id="PF07180">
    <property type="entry name" value="CaiF_GrlA"/>
    <property type="match status" value="1"/>
</dbReference>
<comment type="caution">
    <text evidence="2">The sequence shown here is derived from an EMBL/GenBank/DDBJ whole genome shotgun (WGS) entry which is preliminary data.</text>
</comment>
<accession>A0A3I6BJJ5</accession>
<dbReference type="EMBL" id="ROVY01000108">
    <property type="protein sequence ID" value="MHI24302.1"/>
    <property type="molecule type" value="Genomic_DNA"/>
</dbReference>
<dbReference type="InterPro" id="IPR020357">
    <property type="entry name" value="Tscrpt_reg_CaiF/GrlA"/>
</dbReference>